<evidence type="ECO:0000256" key="4">
    <source>
        <dbReference type="PROSITE-ProRule" id="PRU00433"/>
    </source>
</evidence>
<evidence type="ECO:0000256" key="1">
    <source>
        <dbReference type="ARBA" id="ARBA00022617"/>
    </source>
</evidence>
<dbReference type="InterPro" id="IPR009056">
    <property type="entry name" value="Cyt_c-like_dom"/>
</dbReference>
<feature type="region of interest" description="Disordered" evidence="5">
    <location>
        <begin position="31"/>
        <end position="53"/>
    </location>
</feature>
<organism evidence="7 8">
    <name type="scientific">Haloferula sargassicola</name>
    <dbReference type="NCBI Taxonomy" id="490096"/>
    <lineage>
        <taxon>Bacteria</taxon>
        <taxon>Pseudomonadati</taxon>
        <taxon>Verrucomicrobiota</taxon>
        <taxon>Verrucomicrobiia</taxon>
        <taxon>Verrucomicrobiales</taxon>
        <taxon>Verrucomicrobiaceae</taxon>
        <taxon>Haloferula</taxon>
    </lineage>
</organism>
<name>A0ABP9UHN3_9BACT</name>
<dbReference type="PANTHER" id="PTHR40394">
    <property type="entry name" value="LIPOPROTEIN-RELATED"/>
    <property type="match status" value="1"/>
</dbReference>
<feature type="domain" description="Cytochrome c" evidence="6">
    <location>
        <begin position="75"/>
        <end position="160"/>
    </location>
</feature>
<evidence type="ECO:0000259" key="6">
    <source>
        <dbReference type="PROSITE" id="PS51007"/>
    </source>
</evidence>
<evidence type="ECO:0000313" key="8">
    <source>
        <dbReference type="Proteomes" id="UP001476282"/>
    </source>
</evidence>
<dbReference type="PROSITE" id="PS51257">
    <property type="entry name" value="PROKAR_LIPOPROTEIN"/>
    <property type="match status" value="1"/>
</dbReference>
<gene>
    <name evidence="7" type="ORF">Hsar01_00056</name>
</gene>
<dbReference type="PROSITE" id="PS51007">
    <property type="entry name" value="CYTC"/>
    <property type="match status" value="1"/>
</dbReference>
<accession>A0ABP9UHN3</accession>
<protein>
    <recommendedName>
        <fullName evidence="6">Cytochrome c domain-containing protein</fullName>
    </recommendedName>
</protein>
<dbReference type="Proteomes" id="UP001476282">
    <property type="component" value="Unassembled WGS sequence"/>
</dbReference>
<proteinExistence type="predicted"/>
<evidence type="ECO:0000313" key="7">
    <source>
        <dbReference type="EMBL" id="GAA5480852.1"/>
    </source>
</evidence>
<dbReference type="PANTHER" id="PTHR40394:SF2">
    <property type="entry name" value="QUINOL:CYTOCHROME C OXIDOREDUCTASE MEMBRANE PROTEIN"/>
    <property type="match status" value="1"/>
</dbReference>
<dbReference type="SUPFAM" id="SSF46626">
    <property type="entry name" value="Cytochrome c"/>
    <property type="match status" value="1"/>
</dbReference>
<comment type="caution">
    <text evidence="7">The sequence shown here is derived from an EMBL/GenBank/DDBJ whole genome shotgun (WGS) entry which is preliminary data.</text>
</comment>
<keyword evidence="8" id="KW-1185">Reference proteome</keyword>
<evidence type="ECO:0000256" key="5">
    <source>
        <dbReference type="SAM" id="MobiDB-lite"/>
    </source>
</evidence>
<keyword evidence="2 4" id="KW-0479">Metal-binding</keyword>
<evidence type="ECO:0000256" key="2">
    <source>
        <dbReference type="ARBA" id="ARBA00022723"/>
    </source>
</evidence>
<evidence type="ECO:0000256" key="3">
    <source>
        <dbReference type="ARBA" id="ARBA00023004"/>
    </source>
</evidence>
<reference evidence="7 8" key="1">
    <citation type="submission" date="2024-02" db="EMBL/GenBank/DDBJ databases">
        <title>Haloferula sargassicola NBRC 104335.</title>
        <authorList>
            <person name="Ichikawa N."/>
            <person name="Katano-Makiyama Y."/>
            <person name="Hidaka K."/>
        </authorList>
    </citation>
    <scope>NUCLEOTIDE SEQUENCE [LARGE SCALE GENOMIC DNA]</scope>
    <source>
        <strain evidence="7 8">NBRC 104335</strain>
    </source>
</reference>
<dbReference type="Pfam" id="PF13442">
    <property type="entry name" value="Cytochrome_CBB3"/>
    <property type="match status" value="1"/>
</dbReference>
<dbReference type="Gene3D" id="1.10.760.10">
    <property type="entry name" value="Cytochrome c-like domain"/>
    <property type="match status" value="1"/>
</dbReference>
<dbReference type="InterPro" id="IPR036909">
    <property type="entry name" value="Cyt_c-like_dom_sf"/>
</dbReference>
<keyword evidence="1 4" id="KW-0349">Heme</keyword>
<dbReference type="EMBL" id="BAABRI010000001">
    <property type="protein sequence ID" value="GAA5480852.1"/>
    <property type="molecule type" value="Genomic_DNA"/>
</dbReference>
<sequence length="181" mass="20021">MKALLPLMVFVLAACDQMREDPAKRTYDTSSFFDDGKVARNPPAGTLTRDSTDELTSRDAAGQLLSTLPMPIDRALLDRGHERYQIFCAVCHGDDGYGDGIVPQRGFPSPPSFHTDRLRGAPVGYFHEVITQGYGVMFSYASRVPSRDRWAIAAYIRALQLSQHTPLSSLDEETRNALPDG</sequence>
<keyword evidence="3 4" id="KW-0408">Iron</keyword>